<organism evidence="2">
    <name type="scientific">Prosthecochloris aestuarii</name>
    <dbReference type="NCBI Taxonomy" id="1102"/>
    <lineage>
        <taxon>Bacteria</taxon>
        <taxon>Pseudomonadati</taxon>
        <taxon>Chlorobiota</taxon>
        <taxon>Chlorobiia</taxon>
        <taxon>Chlorobiales</taxon>
        <taxon>Chlorobiaceae</taxon>
        <taxon>Prosthecochloris</taxon>
    </lineage>
</organism>
<feature type="non-terminal residue" evidence="2">
    <location>
        <position position="1"/>
    </location>
</feature>
<name>A0A831SSJ3_PROAE</name>
<sequence>LTLPDQVNPLDQKLCGLLAEAVALHPGIGGQGWKRALTRFTRMNGDLASHALEELDRWMHLAGESTESGLTISDLKVCALQVRDFFEQRREHTDDREMLRMFSEGIQQASAFLGALDALEDQGLDSLGRQLTERLLDEAAELGSTRPLHIREAASVADARHPGAVCDPFDHVIWWWAVAPSVSLTGVWSGKERRFLGMEGVSVPSEEKLLEWQAEDWVRPVMAARNTFTIVLPPEGEDRHPLWLQISALLPSTEICSLDGTDLTGACDAACRVIEKRPLPTRRAVWRMAQGVAFQGITFSATSLETFLACPSFWFLEHVARLKSSPLIEPGDGSRLYGLIGHRLVQLLCEGLQAGEVSRDSVEEWFPDAFDGIIQREGATLLMQGRKGELSWLKMRSLAAIRLLVRFFEAHGAHGALTEKKLDGSIGTAPLLGYIDLLLFDHTNMPFVIDMKWGGASRRRKELADGLHLQLIVYASLVYQNTGRWPALAYYILGEGLLLGDSSAFCSPARIVDNRSGVSVSTLWQRLVDAFEWRYAQLTDGIVDASCTQNDDGEGIARPDDVFLPVYEKARYSSYRNLLGWEGNFS</sequence>
<dbReference type="EMBL" id="DSBW01000204">
    <property type="protein sequence ID" value="HED31814.1"/>
    <property type="molecule type" value="Genomic_DNA"/>
</dbReference>
<evidence type="ECO:0000313" key="2">
    <source>
        <dbReference type="EMBL" id="HED31814.1"/>
    </source>
</evidence>
<reference evidence="2" key="1">
    <citation type="journal article" date="2020" name="mSystems">
        <title>Genome- and Community-Level Interaction Insights into Carbon Utilization and Element Cycling Functions of Hydrothermarchaeota in Hydrothermal Sediment.</title>
        <authorList>
            <person name="Zhou Z."/>
            <person name="Liu Y."/>
            <person name="Xu W."/>
            <person name="Pan J."/>
            <person name="Luo Z.H."/>
            <person name="Li M."/>
        </authorList>
    </citation>
    <scope>NUCLEOTIDE SEQUENCE [LARGE SCALE GENOMIC DNA]</scope>
    <source>
        <strain evidence="2">SpSt-1181</strain>
    </source>
</reference>
<comment type="caution">
    <text evidence="2">The sequence shown here is derived from an EMBL/GenBank/DDBJ whole genome shotgun (WGS) entry which is preliminary data.</text>
</comment>
<proteinExistence type="predicted"/>
<dbReference type="AlphaFoldDB" id="A0A831SSJ3"/>
<dbReference type="InterPro" id="IPR038726">
    <property type="entry name" value="PDDEXK_AddAB-type"/>
</dbReference>
<accession>A0A831SSJ3</accession>
<dbReference type="Proteomes" id="UP000886335">
    <property type="component" value="Unassembled WGS sequence"/>
</dbReference>
<dbReference type="Pfam" id="PF12705">
    <property type="entry name" value="PDDEXK_1"/>
    <property type="match status" value="1"/>
</dbReference>
<feature type="domain" description="PD-(D/E)XK endonuclease-like" evidence="1">
    <location>
        <begin position="298"/>
        <end position="483"/>
    </location>
</feature>
<evidence type="ECO:0000259" key="1">
    <source>
        <dbReference type="Pfam" id="PF12705"/>
    </source>
</evidence>
<protein>
    <submittedName>
        <fullName evidence="2">PD-(D/E)XK nuclease family protein</fullName>
    </submittedName>
</protein>
<gene>
    <name evidence="2" type="ORF">ENN50_09115</name>
</gene>